<keyword evidence="2" id="KW-1185">Reference proteome</keyword>
<dbReference type="GO" id="GO:0007508">
    <property type="term" value="P:larval heart development"/>
    <property type="evidence" value="ECO:0007669"/>
    <property type="project" value="TreeGrafter"/>
</dbReference>
<dbReference type="EMBL" id="KZ505653">
    <property type="protein sequence ID" value="PKU48428.1"/>
    <property type="molecule type" value="Genomic_DNA"/>
</dbReference>
<dbReference type="GO" id="GO:0061343">
    <property type="term" value="P:cell adhesion involved in heart morphogenesis"/>
    <property type="evidence" value="ECO:0007669"/>
    <property type="project" value="TreeGrafter"/>
</dbReference>
<name>A0A2I0UQV6_LIMLA</name>
<organism evidence="1 2">
    <name type="scientific">Limosa lapponica baueri</name>
    <dbReference type="NCBI Taxonomy" id="1758121"/>
    <lineage>
        <taxon>Eukaryota</taxon>
        <taxon>Metazoa</taxon>
        <taxon>Chordata</taxon>
        <taxon>Craniata</taxon>
        <taxon>Vertebrata</taxon>
        <taxon>Euteleostomi</taxon>
        <taxon>Archelosauria</taxon>
        <taxon>Archosauria</taxon>
        <taxon>Dinosauria</taxon>
        <taxon>Saurischia</taxon>
        <taxon>Theropoda</taxon>
        <taxon>Coelurosauria</taxon>
        <taxon>Aves</taxon>
        <taxon>Neognathae</taxon>
        <taxon>Neoaves</taxon>
        <taxon>Charadriiformes</taxon>
        <taxon>Scolopacidae</taxon>
        <taxon>Limosa</taxon>
    </lineage>
</organism>
<dbReference type="PANTHER" id="PTHR33395:SF22">
    <property type="entry name" value="REVERSE TRANSCRIPTASE DOMAIN-CONTAINING PROTEIN"/>
    <property type="match status" value="1"/>
</dbReference>
<evidence type="ECO:0000313" key="2">
    <source>
        <dbReference type="Proteomes" id="UP000233556"/>
    </source>
</evidence>
<dbReference type="OrthoDB" id="416454at2759"/>
<accession>A0A2I0UQV6</accession>
<evidence type="ECO:0000313" key="1">
    <source>
        <dbReference type="EMBL" id="PKU48428.1"/>
    </source>
</evidence>
<dbReference type="AlphaFoldDB" id="A0A2I0UQV6"/>
<sequence>MGSITIWLFMSVQPFENMKCLRGSFAIDFSGSQIKPFEMKFVITCEACHKGLSNLPDLITWCLTEWLADVIFEVSLGGYFGLSSHGKEKSWRTGTMPEDWRKANVTPVFKKGEKEDPANYRLVSLISIPGKVVQQLILDVMSKHGGKEKRSCKSGAEVKWSTS</sequence>
<gene>
    <name evidence="1" type="ORF">llap_1260</name>
</gene>
<proteinExistence type="predicted"/>
<dbReference type="GO" id="GO:0031012">
    <property type="term" value="C:extracellular matrix"/>
    <property type="evidence" value="ECO:0007669"/>
    <property type="project" value="TreeGrafter"/>
</dbReference>
<reference evidence="2" key="2">
    <citation type="submission" date="2017-12" db="EMBL/GenBank/DDBJ databases">
        <title>Genome sequence of the Bar-tailed Godwit (Limosa lapponica baueri).</title>
        <authorList>
            <person name="Lima N.C.B."/>
            <person name="Parody-Merino A.M."/>
            <person name="Battley P.F."/>
            <person name="Fidler A.E."/>
            <person name="Prosdocimi F."/>
        </authorList>
    </citation>
    <scope>NUCLEOTIDE SEQUENCE [LARGE SCALE GENOMIC DNA]</scope>
</reference>
<protein>
    <recommendedName>
        <fullName evidence="3">Rna-directed dna polymerase from mobile element jockey-like</fullName>
    </recommendedName>
</protein>
<reference evidence="2" key="1">
    <citation type="submission" date="2017-11" db="EMBL/GenBank/DDBJ databases">
        <authorList>
            <person name="Lima N.C."/>
            <person name="Parody-Merino A.M."/>
            <person name="Battley P.F."/>
            <person name="Fidler A.E."/>
            <person name="Prosdocimi F."/>
        </authorList>
    </citation>
    <scope>NUCLEOTIDE SEQUENCE [LARGE SCALE GENOMIC DNA]</scope>
</reference>
<dbReference type="Proteomes" id="UP000233556">
    <property type="component" value="Unassembled WGS sequence"/>
</dbReference>
<dbReference type="PANTHER" id="PTHR33395">
    <property type="entry name" value="TRANSCRIPTASE, PUTATIVE-RELATED-RELATED"/>
    <property type="match status" value="1"/>
</dbReference>
<evidence type="ECO:0008006" key="3">
    <source>
        <dbReference type="Google" id="ProtNLM"/>
    </source>
</evidence>